<protein>
    <submittedName>
        <fullName evidence="1">Uncharacterized protein</fullName>
    </submittedName>
</protein>
<comment type="caution">
    <text evidence="1">The sequence shown here is derived from an EMBL/GenBank/DDBJ whole genome shotgun (WGS) entry which is preliminary data.</text>
</comment>
<gene>
    <name evidence="1" type="ORF">HKK74_12685</name>
</gene>
<dbReference type="RefSeq" id="WP_187243377.1">
    <property type="nucleotide sequence ID" value="NZ_BAAAOK010000009.1"/>
</dbReference>
<accession>A0ABR7LNV2</accession>
<evidence type="ECO:0000313" key="2">
    <source>
        <dbReference type="Proteomes" id="UP000805614"/>
    </source>
</evidence>
<keyword evidence="2" id="KW-1185">Reference proteome</keyword>
<dbReference type="EMBL" id="JABVEC010000008">
    <property type="protein sequence ID" value="MBC6466353.1"/>
    <property type="molecule type" value="Genomic_DNA"/>
</dbReference>
<sequence length="376" mass="40457">MSAPLATSPLIVGKDVVTDERGKVVAVVRRPRVLFFRGWFRWFLWRHRARSFDLLGQAGEILCRVDEGGLGMANFRLTVRTEVGDDVGTVTALRTGPKGVKYVFTAAGGEVLGEGAFATKVRYGDIPKKLTHAFDDGAGTRTATADRKPGGGPHQVRFNGQISETYRMLAVCLLTVLPGSKLGAHPPAREALEPSPTEPMSGLFGGTSLEFHRDRVIAADGRMLATVGEPYVPAVRGISRALSHNPEVTRHRFDVAGPGGEPLFSVEKSSGAVHFDIEVTLPDGAPVGTIERSRGVARPTYTVTDGAGSALAEITSTEAFESDYEVVNPQGVHKAALSRIQAVDEPWTIRFGAGCDEQARRLVVAFIIVQELMLDL</sequence>
<evidence type="ECO:0000313" key="1">
    <source>
        <dbReference type="EMBL" id="MBC6466353.1"/>
    </source>
</evidence>
<reference evidence="1 2" key="1">
    <citation type="submission" date="2020-06" db="EMBL/GenBank/DDBJ databases">
        <title>Actinomadura xiongansis sp. nov., isolated from soil of Baiyangdian.</title>
        <authorList>
            <person name="Zhang X."/>
        </authorList>
    </citation>
    <scope>NUCLEOTIDE SEQUENCE [LARGE SCALE GENOMIC DNA]</scope>
    <source>
        <strain evidence="1 2">HBUM206468</strain>
    </source>
</reference>
<dbReference type="Proteomes" id="UP000805614">
    <property type="component" value="Unassembled WGS sequence"/>
</dbReference>
<proteinExistence type="predicted"/>
<name>A0ABR7LNV2_9ACTN</name>
<organism evidence="1 2">
    <name type="scientific">Actinomadura alba</name>
    <dbReference type="NCBI Taxonomy" id="406431"/>
    <lineage>
        <taxon>Bacteria</taxon>
        <taxon>Bacillati</taxon>
        <taxon>Actinomycetota</taxon>
        <taxon>Actinomycetes</taxon>
        <taxon>Streptosporangiales</taxon>
        <taxon>Thermomonosporaceae</taxon>
        <taxon>Actinomadura</taxon>
    </lineage>
</organism>